<dbReference type="Proteomes" id="UP001244640">
    <property type="component" value="Unassembled WGS sequence"/>
</dbReference>
<evidence type="ECO:0000313" key="2">
    <source>
        <dbReference type="Proteomes" id="UP001244640"/>
    </source>
</evidence>
<keyword evidence="2" id="KW-1185">Reference proteome</keyword>
<dbReference type="RefSeq" id="WP_307185470.1">
    <property type="nucleotide sequence ID" value="NZ_JAUTBA010000001.1"/>
</dbReference>
<comment type="caution">
    <text evidence="1">The sequence shown here is derived from an EMBL/GenBank/DDBJ whole genome shotgun (WGS) entry which is preliminary data.</text>
</comment>
<dbReference type="EMBL" id="JAUTBA010000001">
    <property type="protein sequence ID" value="MDQ1149679.1"/>
    <property type="molecule type" value="Genomic_DNA"/>
</dbReference>
<protein>
    <recommendedName>
        <fullName evidence="3">ApeA N-terminal domain-containing protein</fullName>
    </recommendedName>
</protein>
<evidence type="ECO:0000313" key="1">
    <source>
        <dbReference type="EMBL" id="MDQ1149679.1"/>
    </source>
</evidence>
<reference evidence="1 2" key="1">
    <citation type="submission" date="2023-07" db="EMBL/GenBank/DDBJ databases">
        <title>Functional and genomic diversity of the sorghum phyllosphere microbiome.</title>
        <authorList>
            <person name="Shade A."/>
        </authorList>
    </citation>
    <scope>NUCLEOTIDE SEQUENCE [LARGE SCALE GENOMIC DNA]</scope>
    <source>
        <strain evidence="1 2">SORGH_AS_0892</strain>
    </source>
</reference>
<name>A0ABU0U4B2_9SPHI</name>
<evidence type="ECO:0008006" key="3">
    <source>
        <dbReference type="Google" id="ProtNLM"/>
    </source>
</evidence>
<organism evidence="1 2">
    <name type="scientific">Sphingobacterium zeae</name>
    <dbReference type="NCBI Taxonomy" id="1776859"/>
    <lineage>
        <taxon>Bacteria</taxon>
        <taxon>Pseudomonadati</taxon>
        <taxon>Bacteroidota</taxon>
        <taxon>Sphingobacteriia</taxon>
        <taxon>Sphingobacteriales</taxon>
        <taxon>Sphingobacteriaceae</taxon>
        <taxon>Sphingobacterium</taxon>
    </lineage>
</organism>
<sequence length="443" mass="51673">MFTNNSNEREVLSSLVNCKFEIDLVFVKLNCDGTEISGKGVLYIKEDGQFYLKFFNDHYFGDGERFEHLLSLPMNKTPIYSFAGNDENDKKYSCNYLFSGSPVLNVTEFKLSGKIEMDFPFSYNSKIVFSGEYNLPMDRISHTKTTLSEDLWYTDYNHVWEIPLREGITIIFSKFNSYTEAIFVGRNADQVNYEFLERVVSTFDFMTGKETEPILMNVGKECHCYYGRKNMLPADSKFMSPLSMSHNRGDEFTKSNHTELFKSYFNFMDTQEGIILPVIHKRIVSSSCSYLFAMGLVLSVQIENLCKEFYYDWYVKDEKYTTEVKEAIQFLEMQYGCKFQAVIERLKSTIPSSNKRSLNVKNILRNLCAKGIIDKDLIDSWIWIRNNTAHGENISGDTWSKFLDKSFSCINLYYILIFRKIGYLGHMRYYTDAHNSKIIELNV</sequence>
<accession>A0ABU0U4B2</accession>
<proteinExistence type="predicted"/>
<gene>
    <name evidence="1" type="ORF">QE382_001663</name>
</gene>